<protein>
    <recommendedName>
        <fullName evidence="2">site-specific DNA-methyltransferase (adenine-specific)</fullName>
        <ecNumber evidence="2">2.1.1.72</ecNumber>
    </recommendedName>
</protein>
<dbReference type="CDD" id="cd00093">
    <property type="entry name" value="HTH_XRE"/>
    <property type="match status" value="1"/>
</dbReference>
<keyword evidence="4" id="KW-0808">Transferase</keyword>
<organism evidence="11 12">
    <name type="scientific">Micromonospora nigra</name>
    <dbReference type="NCBI Taxonomy" id="145857"/>
    <lineage>
        <taxon>Bacteria</taxon>
        <taxon>Bacillati</taxon>
        <taxon>Actinomycetota</taxon>
        <taxon>Actinomycetes</taxon>
        <taxon>Micromonosporales</taxon>
        <taxon>Micromonosporaceae</taxon>
        <taxon>Micromonospora</taxon>
    </lineage>
</organism>
<dbReference type="Gene3D" id="3.90.220.20">
    <property type="entry name" value="DNA methylase specificity domains"/>
    <property type="match status" value="1"/>
</dbReference>
<dbReference type="CDD" id="cd16961">
    <property type="entry name" value="RMtype1_S_TRD-CR_like"/>
    <property type="match status" value="1"/>
</dbReference>
<dbReference type="PRINTS" id="PR00507">
    <property type="entry name" value="N12N6MTFRASE"/>
</dbReference>
<keyword evidence="5" id="KW-0949">S-adenosyl-L-methionine</keyword>
<comment type="catalytic activity">
    <reaction evidence="8">
        <text>a 2'-deoxyadenosine in DNA + S-adenosyl-L-methionine = an N(6)-methyl-2'-deoxyadenosine in DNA + S-adenosyl-L-homocysteine + H(+)</text>
        <dbReference type="Rhea" id="RHEA:15197"/>
        <dbReference type="Rhea" id="RHEA-COMP:12418"/>
        <dbReference type="Rhea" id="RHEA-COMP:12419"/>
        <dbReference type="ChEBI" id="CHEBI:15378"/>
        <dbReference type="ChEBI" id="CHEBI:57856"/>
        <dbReference type="ChEBI" id="CHEBI:59789"/>
        <dbReference type="ChEBI" id="CHEBI:90615"/>
        <dbReference type="ChEBI" id="CHEBI:90616"/>
        <dbReference type="EC" id="2.1.1.72"/>
    </reaction>
</comment>
<dbReference type="OrthoDB" id="9784823at2"/>
<evidence type="ECO:0000256" key="2">
    <source>
        <dbReference type="ARBA" id="ARBA00011900"/>
    </source>
</evidence>
<feature type="domain" description="DNA methylase adenine-specific" evidence="10">
    <location>
        <begin position="198"/>
        <end position="472"/>
    </location>
</feature>
<dbReference type="STRING" id="145857.GA0070616_3319"/>
<evidence type="ECO:0000256" key="5">
    <source>
        <dbReference type="ARBA" id="ARBA00022691"/>
    </source>
</evidence>
<keyword evidence="7" id="KW-0238">DNA-binding</keyword>
<dbReference type="Pfam" id="PF01420">
    <property type="entry name" value="Methylase_S"/>
    <property type="match status" value="1"/>
</dbReference>
<dbReference type="InterPro" id="IPR051537">
    <property type="entry name" value="DNA_Adenine_Mtase"/>
</dbReference>
<keyword evidence="6" id="KW-0680">Restriction system</keyword>
<dbReference type="InterPro" id="IPR044946">
    <property type="entry name" value="Restrct_endonuc_typeI_TRD_sf"/>
</dbReference>
<dbReference type="SUPFAM" id="SSF116734">
    <property type="entry name" value="DNA methylase specificity domain"/>
    <property type="match status" value="1"/>
</dbReference>
<evidence type="ECO:0000256" key="6">
    <source>
        <dbReference type="ARBA" id="ARBA00022747"/>
    </source>
</evidence>
<name>A0A1C6SAJ4_9ACTN</name>
<dbReference type="Gene3D" id="3.40.50.150">
    <property type="entry name" value="Vaccinia Virus protein VP39"/>
    <property type="match status" value="1"/>
</dbReference>
<evidence type="ECO:0000256" key="8">
    <source>
        <dbReference type="ARBA" id="ARBA00047942"/>
    </source>
</evidence>
<evidence type="ECO:0000256" key="1">
    <source>
        <dbReference type="ARBA" id="ARBA00010923"/>
    </source>
</evidence>
<proteinExistence type="inferred from homology"/>
<evidence type="ECO:0000313" key="12">
    <source>
        <dbReference type="Proteomes" id="UP000199699"/>
    </source>
</evidence>
<dbReference type="Proteomes" id="UP000199699">
    <property type="component" value="Unassembled WGS sequence"/>
</dbReference>
<accession>A0A1C6SAJ4</accession>
<feature type="domain" description="Type I restriction modification DNA specificity" evidence="9">
    <location>
        <begin position="606"/>
        <end position="687"/>
    </location>
</feature>
<dbReference type="GO" id="GO:0009307">
    <property type="term" value="P:DNA restriction-modification system"/>
    <property type="evidence" value="ECO:0007669"/>
    <property type="project" value="UniProtKB-KW"/>
</dbReference>
<evidence type="ECO:0000256" key="7">
    <source>
        <dbReference type="ARBA" id="ARBA00023125"/>
    </source>
</evidence>
<keyword evidence="12" id="KW-1185">Reference proteome</keyword>
<reference evidence="11 12" key="1">
    <citation type="submission" date="2016-06" db="EMBL/GenBank/DDBJ databases">
        <authorList>
            <person name="Kjaerup R.B."/>
            <person name="Dalgaard T.S."/>
            <person name="Juul-Madsen H.R."/>
        </authorList>
    </citation>
    <scope>NUCLEOTIDE SEQUENCE [LARGE SCALE GENOMIC DNA]</scope>
    <source>
        <strain evidence="11 12">DSM 43818</strain>
    </source>
</reference>
<evidence type="ECO:0000259" key="9">
    <source>
        <dbReference type="Pfam" id="PF01420"/>
    </source>
</evidence>
<dbReference type="AlphaFoldDB" id="A0A1C6SAJ4"/>
<evidence type="ECO:0000256" key="3">
    <source>
        <dbReference type="ARBA" id="ARBA00022603"/>
    </source>
</evidence>
<dbReference type="GO" id="GO:0032259">
    <property type="term" value="P:methylation"/>
    <property type="evidence" value="ECO:0007669"/>
    <property type="project" value="UniProtKB-KW"/>
</dbReference>
<dbReference type="EC" id="2.1.1.72" evidence="2"/>
<sequence>MQRITRAEIARLAGVSRASVTQWGKRHADFPRPGDDKRFALADVLRWLESRQAVTRTRDAGTRVDRYADRVRRNLAAAAPVEPPNLQLPGDGRTAQADNLTLRLALILLRTRDPQAWAEVDRLIPPDLTAVGARWLLKQIAAAVARTARRDGVRPEVFAALQRLAPERVSQVRGIMARCAGLGAADVQAIADEYETALPSGSFLTPRAVATLLAEALIDGTAESIYDPYLRGGELLAAAAAAAPNKVSLYGRGAQPAALSLSGVTLLARGETADLRAAEQDFPPPVTHILANPPFGGDSWIDQLPDTQWRPFPAPPARSAFRWLLHCLQRLCNGGRIAIIMPPTAATSANTRESGIRRQLIEQSMVEAVIALPSGLYAGSHIATSIWIVRHPPGSDQPILFIDATHPRTPDDRPATLDEARHTDILQAWRSFLIDRDARRSHPGSERFSVAIPKTDIRTDTCSLNPAEYVRRRIESPPAGRHDTRTDLHQLYQRSFDCQLAADEATALLSEPSGARTVNIGEYCAVKTGYSYSRLPAKDRSDHGVPIVLPRHLRDGRIVADDPPYAPHHLAASLVDYEVRTGDVLCVRTGALTPPALARPADDGRLVSTNLLRLRVHDTDVLDPYFLYAYLRLVTQTKMTTFARSTATAYVAAAHIAQTKIPLPPPHQQQAIVAALRALDDEVTAARALAVEATSARDAINRRLLGGA</sequence>
<dbReference type="EMBL" id="FMHT01000003">
    <property type="protein sequence ID" value="SCL26495.1"/>
    <property type="molecule type" value="Genomic_DNA"/>
</dbReference>
<dbReference type="InterPro" id="IPR029063">
    <property type="entry name" value="SAM-dependent_MTases_sf"/>
</dbReference>
<dbReference type="PANTHER" id="PTHR42933">
    <property type="entry name" value="SLR6095 PROTEIN"/>
    <property type="match status" value="1"/>
</dbReference>
<evidence type="ECO:0000259" key="10">
    <source>
        <dbReference type="Pfam" id="PF02384"/>
    </source>
</evidence>
<dbReference type="Pfam" id="PF02384">
    <property type="entry name" value="N6_Mtase"/>
    <property type="match status" value="1"/>
</dbReference>
<dbReference type="PANTHER" id="PTHR42933:SF1">
    <property type="entry name" value="SITE-SPECIFIC DNA-METHYLTRANSFERASE (ADENINE-SPECIFIC)"/>
    <property type="match status" value="1"/>
</dbReference>
<dbReference type="GO" id="GO:0003677">
    <property type="term" value="F:DNA binding"/>
    <property type="evidence" value="ECO:0007669"/>
    <property type="project" value="UniProtKB-KW"/>
</dbReference>
<dbReference type="SUPFAM" id="SSF53335">
    <property type="entry name" value="S-adenosyl-L-methionine-dependent methyltransferases"/>
    <property type="match status" value="1"/>
</dbReference>
<keyword evidence="3" id="KW-0489">Methyltransferase</keyword>
<dbReference type="InterPro" id="IPR001387">
    <property type="entry name" value="Cro/C1-type_HTH"/>
</dbReference>
<gene>
    <name evidence="11" type="ORF">GA0070616_3319</name>
</gene>
<dbReference type="GO" id="GO:0009007">
    <property type="term" value="F:site-specific DNA-methyltransferase (adenine-specific) activity"/>
    <property type="evidence" value="ECO:0007669"/>
    <property type="project" value="UniProtKB-EC"/>
</dbReference>
<dbReference type="GO" id="GO:0008170">
    <property type="term" value="F:N-methyltransferase activity"/>
    <property type="evidence" value="ECO:0007669"/>
    <property type="project" value="InterPro"/>
</dbReference>
<comment type="similarity">
    <text evidence="1">Belongs to the type-I restriction system S methylase family.</text>
</comment>
<evidence type="ECO:0000313" key="11">
    <source>
        <dbReference type="EMBL" id="SCL26495.1"/>
    </source>
</evidence>
<evidence type="ECO:0000256" key="4">
    <source>
        <dbReference type="ARBA" id="ARBA00022679"/>
    </source>
</evidence>
<dbReference type="InterPro" id="IPR000055">
    <property type="entry name" value="Restrct_endonuc_typeI_TRD"/>
</dbReference>
<dbReference type="InterPro" id="IPR003356">
    <property type="entry name" value="DNA_methylase_A-5"/>
</dbReference>